<dbReference type="Pfam" id="PF07727">
    <property type="entry name" value="RVT_2"/>
    <property type="match status" value="1"/>
</dbReference>
<proteinExistence type="predicted"/>
<evidence type="ECO:0000259" key="3">
    <source>
        <dbReference type="Pfam" id="PF22936"/>
    </source>
</evidence>
<evidence type="ECO:0000259" key="2">
    <source>
        <dbReference type="Pfam" id="PF07727"/>
    </source>
</evidence>
<dbReference type="AlphaFoldDB" id="A0A151SW57"/>
<feature type="chain" id="PRO_5007588753" evidence="1">
    <location>
        <begin position="25"/>
        <end position="298"/>
    </location>
</feature>
<accession>A0A151SW57</accession>
<gene>
    <name evidence="4" type="ORF">KK1_014439</name>
</gene>
<name>A0A151SW57_CAJCA</name>
<evidence type="ECO:0000313" key="4">
    <source>
        <dbReference type="EMBL" id="KYP59014.1"/>
    </source>
</evidence>
<dbReference type="InterPro" id="IPR054722">
    <property type="entry name" value="PolX-like_BBD"/>
</dbReference>
<evidence type="ECO:0000256" key="1">
    <source>
        <dbReference type="SAM" id="SignalP"/>
    </source>
</evidence>
<dbReference type="Pfam" id="PF22936">
    <property type="entry name" value="Pol_BBD"/>
    <property type="match status" value="1"/>
</dbReference>
<reference evidence="4 5" key="1">
    <citation type="journal article" date="2012" name="Nat. Biotechnol.">
        <title>Draft genome sequence of pigeonpea (Cajanus cajan), an orphan legume crop of resource-poor farmers.</title>
        <authorList>
            <person name="Varshney R.K."/>
            <person name="Chen W."/>
            <person name="Li Y."/>
            <person name="Bharti A.K."/>
            <person name="Saxena R.K."/>
            <person name="Schlueter J.A."/>
            <person name="Donoghue M.T."/>
            <person name="Azam S."/>
            <person name="Fan G."/>
            <person name="Whaley A.M."/>
            <person name="Farmer A.D."/>
            <person name="Sheridan J."/>
            <person name="Iwata A."/>
            <person name="Tuteja R."/>
            <person name="Penmetsa R.V."/>
            <person name="Wu W."/>
            <person name="Upadhyaya H.D."/>
            <person name="Yang S.P."/>
            <person name="Shah T."/>
            <person name="Saxena K.B."/>
            <person name="Michael T."/>
            <person name="McCombie W.R."/>
            <person name="Yang B."/>
            <person name="Zhang G."/>
            <person name="Yang H."/>
            <person name="Wang J."/>
            <person name="Spillane C."/>
            <person name="Cook D.R."/>
            <person name="May G.D."/>
            <person name="Xu X."/>
            <person name="Jackson S.A."/>
        </authorList>
    </citation>
    <scope>NUCLEOTIDE SEQUENCE [LARGE SCALE GENOMIC DNA]</scope>
    <source>
        <strain evidence="5">cv. Asha</strain>
    </source>
</reference>
<feature type="domain" description="Retrovirus-related Pol polyprotein from transposon TNT 1-94-like beta-barrel" evidence="3">
    <location>
        <begin position="1"/>
        <end position="63"/>
    </location>
</feature>
<dbReference type="Proteomes" id="UP000075243">
    <property type="component" value="Chromosome 10"/>
</dbReference>
<keyword evidence="1" id="KW-0732">Signal</keyword>
<dbReference type="PANTHER" id="PTHR11439">
    <property type="entry name" value="GAG-POL-RELATED RETROTRANSPOSON"/>
    <property type="match status" value="1"/>
</dbReference>
<dbReference type="Gramene" id="C.cajan_14016.t">
    <property type="protein sequence ID" value="C.cajan_14016.t"/>
    <property type="gene ID" value="C.cajan_14016"/>
</dbReference>
<dbReference type="EMBL" id="CM003612">
    <property type="protein sequence ID" value="KYP59014.1"/>
    <property type="molecule type" value="Genomic_DNA"/>
</dbReference>
<feature type="signal peptide" evidence="1">
    <location>
        <begin position="1"/>
        <end position="24"/>
    </location>
</feature>
<sequence>MTGNQSLFSHLSISILSSVTLAHGSHIKVHDIGQTHPLPNHPLHSVLFVPDCPFNLISTRKLTLTLNFSVLFVNNSIFVQDRCIRQTIYSSSSLCTYLVVYVGDITITGDNSNGICRLKSHLQCQFQMKDLSPLKYFLGIVVTQFAFGIVISQRQYALDIFTKSSMVDCHPSDTPMDLNLKTQFLIITRLDITFPTCVVSQFINDPRDSHWNIVMRILKYIKKAPGCGLLYEDKGNSKIVCYFDVDWAGSPSDRRSTSGYCVIIGGNLISWKQNIVTRFSAKVEYHAMVAVASEITWL</sequence>
<feature type="domain" description="Reverse transcriptase Ty1/copia-type" evidence="2">
    <location>
        <begin position="98"/>
        <end position="176"/>
    </location>
</feature>
<dbReference type="InterPro" id="IPR013103">
    <property type="entry name" value="RVT_2"/>
</dbReference>
<keyword evidence="5" id="KW-1185">Reference proteome</keyword>
<protein>
    <submittedName>
        <fullName evidence="4">Uncharacterized protein</fullName>
    </submittedName>
</protein>
<dbReference type="CDD" id="cd09272">
    <property type="entry name" value="RNase_HI_RT_Ty1"/>
    <property type="match status" value="1"/>
</dbReference>
<evidence type="ECO:0000313" key="5">
    <source>
        <dbReference type="Proteomes" id="UP000075243"/>
    </source>
</evidence>
<dbReference type="PANTHER" id="PTHR11439:SF484">
    <property type="entry name" value="REVERSE TRANSCRIPTASE TY1_COPIA-TYPE DOMAIN-CONTAINING PROTEIN"/>
    <property type="match status" value="1"/>
</dbReference>
<organism evidence="4 5">
    <name type="scientific">Cajanus cajan</name>
    <name type="common">Pigeon pea</name>
    <name type="synonym">Cajanus indicus</name>
    <dbReference type="NCBI Taxonomy" id="3821"/>
    <lineage>
        <taxon>Eukaryota</taxon>
        <taxon>Viridiplantae</taxon>
        <taxon>Streptophyta</taxon>
        <taxon>Embryophyta</taxon>
        <taxon>Tracheophyta</taxon>
        <taxon>Spermatophyta</taxon>
        <taxon>Magnoliopsida</taxon>
        <taxon>eudicotyledons</taxon>
        <taxon>Gunneridae</taxon>
        <taxon>Pentapetalae</taxon>
        <taxon>rosids</taxon>
        <taxon>fabids</taxon>
        <taxon>Fabales</taxon>
        <taxon>Fabaceae</taxon>
        <taxon>Papilionoideae</taxon>
        <taxon>50 kb inversion clade</taxon>
        <taxon>NPAAA clade</taxon>
        <taxon>indigoferoid/millettioid clade</taxon>
        <taxon>Phaseoleae</taxon>
        <taxon>Cajanus</taxon>
    </lineage>
</organism>